<proteinExistence type="inferred from homology"/>
<accession>A0A1Y2GYJ1</accession>
<comment type="caution">
    <text evidence="5">The sequence shown here is derived from an EMBL/GenBank/DDBJ whole genome shotgun (WGS) entry which is preliminary data.</text>
</comment>
<evidence type="ECO:0000256" key="1">
    <source>
        <dbReference type="ARBA" id="ARBA00023157"/>
    </source>
</evidence>
<organism evidence="5 6">
    <name type="scientific">Lobosporangium transversale</name>
    <dbReference type="NCBI Taxonomy" id="64571"/>
    <lineage>
        <taxon>Eukaryota</taxon>
        <taxon>Fungi</taxon>
        <taxon>Fungi incertae sedis</taxon>
        <taxon>Mucoromycota</taxon>
        <taxon>Mortierellomycotina</taxon>
        <taxon>Mortierellomycetes</taxon>
        <taxon>Mortierellales</taxon>
        <taxon>Mortierellaceae</taxon>
        <taxon>Lobosporangium</taxon>
    </lineage>
</organism>
<reference evidence="5 6" key="1">
    <citation type="submission" date="2016-07" db="EMBL/GenBank/DDBJ databases">
        <title>Pervasive Adenine N6-methylation of Active Genes in Fungi.</title>
        <authorList>
            <consortium name="DOE Joint Genome Institute"/>
            <person name="Mondo S.J."/>
            <person name="Dannebaum R.O."/>
            <person name="Kuo R.C."/>
            <person name="Labutti K."/>
            <person name="Haridas S."/>
            <person name="Kuo A."/>
            <person name="Salamov A."/>
            <person name="Ahrendt S.R."/>
            <person name="Lipzen A."/>
            <person name="Sullivan W."/>
            <person name="Andreopoulos W.B."/>
            <person name="Clum A."/>
            <person name="Lindquist E."/>
            <person name="Daum C."/>
            <person name="Ramamoorthy G.K."/>
            <person name="Gryganskyi A."/>
            <person name="Culley D."/>
            <person name="Magnuson J.K."/>
            <person name="James T.Y."/>
            <person name="O'Malley M.A."/>
            <person name="Stajich J.E."/>
            <person name="Spatafora J.W."/>
            <person name="Visel A."/>
            <person name="Grigoriev I.V."/>
        </authorList>
    </citation>
    <scope>NUCLEOTIDE SEQUENCE [LARGE SCALE GENOMIC DNA]</scope>
    <source>
        <strain evidence="5 6">NRRL 3116</strain>
    </source>
</reference>
<dbReference type="InterPro" id="IPR036249">
    <property type="entry name" value="Thioredoxin-like_sf"/>
</dbReference>
<feature type="domain" description="Thioredoxin" evidence="4">
    <location>
        <begin position="1"/>
        <end position="106"/>
    </location>
</feature>
<dbReference type="FunCoup" id="A0A1Y2GYJ1">
    <property type="interactions" value="312"/>
</dbReference>
<dbReference type="InterPro" id="IPR013766">
    <property type="entry name" value="Thioredoxin_domain"/>
</dbReference>
<dbReference type="EMBL" id="MCFF01000004">
    <property type="protein sequence ID" value="ORZ27359.1"/>
    <property type="molecule type" value="Genomic_DNA"/>
</dbReference>
<gene>
    <name evidence="5" type="ORF">BCR41DRAFT_419153</name>
</gene>
<dbReference type="SUPFAM" id="SSF52833">
    <property type="entry name" value="Thioredoxin-like"/>
    <property type="match status" value="1"/>
</dbReference>
<dbReference type="Proteomes" id="UP000193648">
    <property type="component" value="Unassembled WGS sequence"/>
</dbReference>
<dbReference type="OrthoDB" id="2121326at2759"/>
<evidence type="ECO:0000313" key="5">
    <source>
        <dbReference type="EMBL" id="ORZ27359.1"/>
    </source>
</evidence>
<keyword evidence="1 3" id="KW-1015">Disulfide bond</keyword>
<name>A0A1Y2GYJ1_9FUNG</name>
<evidence type="ECO:0000313" key="6">
    <source>
        <dbReference type="Proteomes" id="UP000193648"/>
    </source>
</evidence>
<dbReference type="Pfam" id="PF00085">
    <property type="entry name" value="Thioredoxin"/>
    <property type="match status" value="1"/>
</dbReference>
<evidence type="ECO:0000256" key="2">
    <source>
        <dbReference type="PIRNR" id="PIRNR000077"/>
    </source>
</evidence>
<dbReference type="PROSITE" id="PS00194">
    <property type="entry name" value="THIOREDOXIN_1"/>
    <property type="match status" value="1"/>
</dbReference>
<dbReference type="PRINTS" id="PR00421">
    <property type="entry name" value="THIOREDOXIN"/>
</dbReference>
<dbReference type="CDD" id="cd02947">
    <property type="entry name" value="TRX_family"/>
    <property type="match status" value="1"/>
</dbReference>
<dbReference type="PROSITE" id="PS51352">
    <property type="entry name" value="THIOREDOXIN_2"/>
    <property type="match status" value="1"/>
</dbReference>
<keyword evidence="3" id="KW-0676">Redox-active center</keyword>
<dbReference type="InterPro" id="IPR005746">
    <property type="entry name" value="Thioredoxin"/>
</dbReference>
<keyword evidence="6" id="KW-1185">Reference proteome</keyword>
<dbReference type="Gene3D" id="3.40.30.10">
    <property type="entry name" value="Glutaredoxin"/>
    <property type="match status" value="1"/>
</dbReference>
<dbReference type="RefSeq" id="XP_021885086.1">
    <property type="nucleotide sequence ID" value="XM_022029713.1"/>
</dbReference>
<dbReference type="InParanoid" id="A0A1Y2GYJ1"/>
<comment type="similarity">
    <text evidence="2">Belongs to the thioredoxin family.</text>
</comment>
<dbReference type="PANTHER" id="PTHR46115">
    <property type="entry name" value="THIOREDOXIN-LIKE PROTEIN 1"/>
    <property type="match status" value="1"/>
</dbReference>
<dbReference type="AlphaFoldDB" id="A0A1Y2GYJ1"/>
<protein>
    <recommendedName>
        <fullName evidence="2">Thioredoxin</fullName>
    </recommendedName>
</protein>
<dbReference type="FunFam" id="3.40.30.10:FF:000245">
    <property type="entry name" value="Thioredoxin"/>
    <property type="match status" value="1"/>
</dbReference>
<feature type="disulfide bond" description="Redox-active" evidence="3">
    <location>
        <begin position="29"/>
        <end position="32"/>
    </location>
</feature>
<sequence>MAESDKLQAFNDTLKESKHVVAYFTAPWCGPCKAIGPEFEKLVVEYPNIKFVKVDVDDQVEIAQEYGIRSMPTFIFFVGGQKVFDLVGAKTDLLKEGVARLASLQQ</sequence>
<evidence type="ECO:0000259" key="4">
    <source>
        <dbReference type="PROSITE" id="PS51352"/>
    </source>
</evidence>
<dbReference type="PIRSF" id="PIRSF000077">
    <property type="entry name" value="Thioredoxin"/>
    <property type="match status" value="1"/>
</dbReference>
<dbReference type="STRING" id="64571.A0A1Y2GYJ1"/>
<dbReference type="GO" id="GO:0015035">
    <property type="term" value="F:protein-disulfide reductase activity"/>
    <property type="evidence" value="ECO:0007669"/>
    <property type="project" value="InterPro"/>
</dbReference>
<evidence type="ECO:0000256" key="3">
    <source>
        <dbReference type="PIRSR" id="PIRSR000077-4"/>
    </source>
</evidence>
<dbReference type="InterPro" id="IPR017937">
    <property type="entry name" value="Thioredoxin_CS"/>
</dbReference>
<dbReference type="GeneID" id="33571556"/>